<dbReference type="EMBL" id="CAMAPF010000026">
    <property type="protein sequence ID" value="CAH9074553.1"/>
    <property type="molecule type" value="Genomic_DNA"/>
</dbReference>
<keyword evidence="2" id="KW-1185">Reference proteome</keyword>
<dbReference type="Proteomes" id="UP001152523">
    <property type="component" value="Unassembled WGS sequence"/>
</dbReference>
<dbReference type="AlphaFoldDB" id="A0AAV0CDC3"/>
<comment type="caution">
    <text evidence="1">The sequence shown here is derived from an EMBL/GenBank/DDBJ whole genome shotgun (WGS) entry which is preliminary data.</text>
</comment>
<sequence>MVHGPCGVENKKSPCMQNGKCIRHFPKKYAERTSIDEDGYPLYMRRENGRVKQKGDHVIDNRLVVPYNRHLLMRYNAHINVEWCNQSRSIKYLFKYVNKGHDRVTAGFYDVSPHQADSKRVDEIKLYYDCRYLSSCEAAWRLFAFDINYREPSVERLTFHLPDEQHVIFDEGDSLQEVLEAQAHKKTKFLAWMDANAKYPDARGLTYAQFPSKFVWKQPGHEWVHRKRGRLHFVPPATGELYYLRTLLNHVTGPRSFVEIQTIDNVVYPTFKDACNALGLLGDDKEYIDAIIESSFWGTGEYMRFFFAILMVSNQMCTPHVVWEKTWKYLSDDIQHRQRLLLQFMS</sequence>
<organism evidence="1 2">
    <name type="scientific">Cuscuta epithymum</name>
    <dbReference type="NCBI Taxonomy" id="186058"/>
    <lineage>
        <taxon>Eukaryota</taxon>
        <taxon>Viridiplantae</taxon>
        <taxon>Streptophyta</taxon>
        <taxon>Embryophyta</taxon>
        <taxon>Tracheophyta</taxon>
        <taxon>Spermatophyta</taxon>
        <taxon>Magnoliopsida</taxon>
        <taxon>eudicotyledons</taxon>
        <taxon>Gunneridae</taxon>
        <taxon>Pentapetalae</taxon>
        <taxon>asterids</taxon>
        <taxon>lamiids</taxon>
        <taxon>Solanales</taxon>
        <taxon>Convolvulaceae</taxon>
        <taxon>Cuscuteae</taxon>
        <taxon>Cuscuta</taxon>
        <taxon>Cuscuta subgen. Cuscuta</taxon>
    </lineage>
</organism>
<dbReference type="PANTHER" id="PTHR10492">
    <property type="match status" value="1"/>
</dbReference>
<dbReference type="PANTHER" id="PTHR10492:SF74">
    <property type="entry name" value="ATP-DEPENDENT DNA HELICASE"/>
    <property type="match status" value="1"/>
</dbReference>
<protein>
    <submittedName>
        <fullName evidence="1">Uncharacterized protein</fullName>
    </submittedName>
</protein>
<gene>
    <name evidence="1" type="ORF">CEPIT_LOCUS5086</name>
</gene>
<name>A0AAV0CDC3_9ASTE</name>
<evidence type="ECO:0000313" key="1">
    <source>
        <dbReference type="EMBL" id="CAH9074553.1"/>
    </source>
</evidence>
<reference evidence="1" key="1">
    <citation type="submission" date="2022-07" db="EMBL/GenBank/DDBJ databases">
        <authorList>
            <person name="Macas J."/>
            <person name="Novak P."/>
            <person name="Neumann P."/>
        </authorList>
    </citation>
    <scope>NUCLEOTIDE SEQUENCE</scope>
</reference>
<proteinExistence type="predicted"/>
<accession>A0AAV0CDC3</accession>
<evidence type="ECO:0000313" key="2">
    <source>
        <dbReference type="Proteomes" id="UP001152523"/>
    </source>
</evidence>